<gene>
    <name evidence="13" type="primary">barA_1</name>
    <name evidence="13" type="ORF">PHA8399_00577</name>
</gene>
<feature type="domain" description="Response regulatory" evidence="12">
    <location>
        <begin position="632"/>
        <end position="751"/>
    </location>
</feature>
<dbReference type="EC" id="2.7.13.3" evidence="2"/>
<dbReference type="SMART" id="SM00387">
    <property type="entry name" value="HATPase_c"/>
    <property type="match status" value="1"/>
</dbReference>
<dbReference type="PRINTS" id="PR00344">
    <property type="entry name" value="BCTRLSENSOR"/>
</dbReference>
<dbReference type="SUPFAM" id="SSF55874">
    <property type="entry name" value="ATPase domain of HSP90 chaperone/DNA topoisomerase II/histidine kinase"/>
    <property type="match status" value="1"/>
</dbReference>
<evidence type="ECO:0000256" key="8">
    <source>
        <dbReference type="ARBA" id="ARBA00023012"/>
    </source>
</evidence>
<dbReference type="FunFam" id="1.10.287.130:FF:000002">
    <property type="entry name" value="Two-component osmosensing histidine kinase"/>
    <property type="match status" value="1"/>
</dbReference>
<dbReference type="InterPro" id="IPR004358">
    <property type="entry name" value="Sig_transdc_His_kin-like_C"/>
</dbReference>
<dbReference type="Gene3D" id="1.10.287.130">
    <property type="match status" value="1"/>
</dbReference>
<dbReference type="SMART" id="SM00388">
    <property type="entry name" value="HisKA"/>
    <property type="match status" value="1"/>
</dbReference>
<dbReference type="PROSITE" id="PS50109">
    <property type="entry name" value="HIS_KIN"/>
    <property type="match status" value="1"/>
</dbReference>
<keyword evidence="5" id="KW-0547">Nucleotide-binding</keyword>
<dbReference type="Pfam" id="PF00072">
    <property type="entry name" value="Response_reg"/>
    <property type="match status" value="2"/>
</dbReference>
<feature type="modified residue" description="4-aspartylphosphate" evidence="9">
    <location>
        <position position="681"/>
    </location>
</feature>
<comment type="catalytic activity">
    <reaction evidence="1">
        <text>ATP + protein L-histidine = ADP + protein N-phospho-L-histidine.</text>
        <dbReference type="EC" id="2.7.13.3"/>
    </reaction>
</comment>
<dbReference type="InterPro" id="IPR036097">
    <property type="entry name" value="HisK_dim/P_sf"/>
</dbReference>
<dbReference type="InterPro" id="IPR001789">
    <property type="entry name" value="Sig_transdc_resp-reg_receiver"/>
</dbReference>
<dbReference type="Proteomes" id="UP000051326">
    <property type="component" value="Unassembled WGS sequence"/>
</dbReference>
<keyword evidence="8" id="KW-0902">Two-component regulatory system</keyword>
<dbReference type="CDD" id="cd17546">
    <property type="entry name" value="REC_hyHK_CKI1_RcsC-like"/>
    <property type="match status" value="2"/>
</dbReference>
<dbReference type="CDD" id="cd00082">
    <property type="entry name" value="HisKA"/>
    <property type="match status" value="1"/>
</dbReference>
<dbReference type="PANTHER" id="PTHR45339">
    <property type="entry name" value="HYBRID SIGNAL TRANSDUCTION HISTIDINE KINASE J"/>
    <property type="match status" value="1"/>
</dbReference>
<feature type="transmembrane region" description="Helical" evidence="10">
    <location>
        <begin position="146"/>
        <end position="170"/>
    </location>
</feature>
<protein>
    <recommendedName>
        <fullName evidence="2">histidine kinase</fullName>
        <ecNumber evidence="2">2.7.13.3</ecNumber>
    </recommendedName>
</protein>
<dbReference type="Pfam" id="PF02518">
    <property type="entry name" value="HATPase_c"/>
    <property type="match status" value="1"/>
</dbReference>
<dbReference type="InterPro" id="IPR003594">
    <property type="entry name" value="HATPase_dom"/>
</dbReference>
<dbReference type="Gene3D" id="3.30.565.10">
    <property type="entry name" value="Histidine kinase-like ATPase, C-terminal domain"/>
    <property type="match status" value="1"/>
</dbReference>
<dbReference type="InterPro" id="IPR036890">
    <property type="entry name" value="HATPase_C_sf"/>
</dbReference>
<dbReference type="AlphaFoldDB" id="A0A0P1H6J4"/>
<sequence>MKRTGILFQIVLSLLLAASAVGFAVGNLAQRQEVQRLEQQLTEQADLTVSLLSGLMLEAIIVEDVPVLETGLYEAVARKPQIVSIQIRNPSGKLLASAQAPEALQDDGHVIYERPIELEGASFGTMLVKWSTRDGQALVREKVRQIIIWTVVPVLALSLLVLLLVHVLALRPLQMIHKRMSDAIAGLRSPLRPLPWYASREFRALDFSVGVLEETFAERDEREFAMEQAREAADIANRAKSEFLANMSHEIRTPMNGVIGMAELLQETRLDDDQRMYAETIGKSGSALLTIINDILNFSKIEAGKLELSCAPFNLQTAVEDVVTLLSPKAAEKGVEVTMRYDPALPELFEGDAGRIRQVITNIAGNAVKFTSQGYVFIEVTGRAQPGGGLLVRLQVTDTGIGIAQDRIGRIFRAFEQADNAATRNFEGTGLGLAISARLLELMGGSVEVQSQTGKGSVFTIQIPLRASDKTVPGQGSGGRSFAGLSALLVDDLELNRVILSERLSTWGVACTQAASAHEGLEILSDAQLDGRRFDVILLDYQMPAMDGHELAARIRAMPGFETVPLIILSSVDNALCRADCDALGACEFALKPVRAVQLRQVMSRLLSRPVQKPADAAGAPAGLQPEGRLLKVLLAEDNRTNQMVVTKMLKDAPLVISIAGNGAEAVARFRAERPDIVLMDMMMPEMDGIEATAEMRRIEAETGRGKCPIVALTANALQTHREKCLQAGMDDFLSKPINKKALTEAIGKWAGSPDLQKTGS</sequence>
<proteinExistence type="predicted"/>
<dbReference type="CDD" id="cd16922">
    <property type="entry name" value="HATPase_EvgS-ArcB-TorS-like"/>
    <property type="match status" value="1"/>
</dbReference>
<dbReference type="GO" id="GO:0005524">
    <property type="term" value="F:ATP binding"/>
    <property type="evidence" value="ECO:0007669"/>
    <property type="project" value="UniProtKB-KW"/>
</dbReference>
<dbReference type="SMART" id="SM00448">
    <property type="entry name" value="REC"/>
    <property type="match status" value="2"/>
</dbReference>
<dbReference type="SUPFAM" id="SSF52172">
    <property type="entry name" value="CheY-like"/>
    <property type="match status" value="2"/>
</dbReference>
<keyword evidence="10" id="KW-0812">Transmembrane</keyword>
<evidence type="ECO:0000256" key="3">
    <source>
        <dbReference type="ARBA" id="ARBA00022553"/>
    </source>
</evidence>
<evidence type="ECO:0000259" key="12">
    <source>
        <dbReference type="PROSITE" id="PS50110"/>
    </source>
</evidence>
<dbReference type="PROSITE" id="PS50110">
    <property type="entry name" value="RESPONSE_REGULATORY"/>
    <property type="match status" value="2"/>
</dbReference>
<reference evidence="13 14" key="1">
    <citation type="submission" date="2015-09" db="EMBL/GenBank/DDBJ databases">
        <authorList>
            <consortium name="Swine Surveillance"/>
        </authorList>
    </citation>
    <scope>NUCLEOTIDE SEQUENCE [LARGE SCALE GENOMIC DNA]</scope>
    <source>
        <strain evidence="13 14">CECT 8399</strain>
    </source>
</reference>
<evidence type="ECO:0000256" key="5">
    <source>
        <dbReference type="ARBA" id="ARBA00022741"/>
    </source>
</evidence>
<dbReference type="InterPro" id="IPR005467">
    <property type="entry name" value="His_kinase_dom"/>
</dbReference>
<evidence type="ECO:0000256" key="7">
    <source>
        <dbReference type="ARBA" id="ARBA00022840"/>
    </source>
</evidence>
<dbReference type="EMBL" id="CYSR01000007">
    <property type="protein sequence ID" value="CUH98463.1"/>
    <property type="molecule type" value="Genomic_DNA"/>
</dbReference>
<dbReference type="Gene3D" id="3.40.50.2300">
    <property type="match status" value="2"/>
</dbReference>
<dbReference type="SUPFAM" id="SSF47384">
    <property type="entry name" value="Homodimeric domain of signal transducing histidine kinase"/>
    <property type="match status" value="1"/>
</dbReference>
<evidence type="ECO:0000313" key="14">
    <source>
        <dbReference type="Proteomes" id="UP000051326"/>
    </source>
</evidence>
<dbReference type="InterPro" id="IPR011006">
    <property type="entry name" value="CheY-like_superfamily"/>
</dbReference>
<evidence type="ECO:0000256" key="4">
    <source>
        <dbReference type="ARBA" id="ARBA00022679"/>
    </source>
</evidence>
<keyword evidence="10" id="KW-0472">Membrane</keyword>
<dbReference type="InterPro" id="IPR003661">
    <property type="entry name" value="HisK_dim/P_dom"/>
</dbReference>
<keyword evidence="3 9" id="KW-0597">Phosphoprotein</keyword>
<dbReference type="Pfam" id="PF00512">
    <property type="entry name" value="HisKA"/>
    <property type="match status" value="1"/>
</dbReference>
<evidence type="ECO:0000313" key="13">
    <source>
        <dbReference type="EMBL" id="CUH98463.1"/>
    </source>
</evidence>
<keyword evidence="4 13" id="KW-0808">Transferase</keyword>
<feature type="domain" description="Response regulatory" evidence="12">
    <location>
        <begin position="486"/>
        <end position="607"/>
    </location>
</feature>
<evidence type="ECO:0000259" key="11">
    <source>
        <dbReference type="PROSITE" id="PS50109"/>
    </source>
</evidence>
<evidence type="ECO:0000256" key="9">
    <source>
        <dbReference type="PROSITE-ProRule" id="PRU00169"/>
    </source>
</evidence>
<evidence type="ECO:0000256" key="6">
    <source>
        <dbReference type="ARBA" id="ARBA00022777"/>
    </source>
</evidence>
<feature type="modified residue" description="4-aspartylphosphate" evidence="9">
    <location>
        <position position="540"/>
    </location>
</feature>
<organism evidence="13 14">
    <name type="scientific">Leisingera aquaemixtae</name>
    <dbReference type="NCBI Taxonomy" id="1396826"/>
    <lineage>
        <taxon>Bacteria</taxon>
        <taxon>Pseudomonadati</taxon>
        <taxon>Pseudomonadota</taxon>
        <taxon>Alphaproteobacteria</taxon>
        <taxon>Rhodobacterales</taxon>
        <taxon>Roseobacteraceae</taxon>
        <taxon>Leisingera</taxon>
    </lineage>
</organism>
<evidence type="ECO:0000256" key="1">
    <source>
        <dbReference type="ARBA" id="ARBA00000085"/>
    </source>
</evidence>
<dbReference type="RefSeq" id="WP_058284701.1">
    <property type="nucleotide sequence ID" value="NZ_CYSR01000007.1"/>
</dbReference>
<keyword evidence="6 13" id="KW-0418">Kinase</keyword>
<keyword evidence="7" id="KW-0067">ATP-binding</keyword>
<dbReference type="STRING" id="1396826.PHA8399_00577"/>
<name>A0A0P1H6J4_9RHOB</name>
<dbReference type="FunFam" id="3.30.565.10:FF:000078">
    <property type="entry name" value="Two-component sensor histidine kinase"/>
    <property type="match status" value="1"/>
</dbReference>
<keyword evidence="10" id="KW-1133">Transmembrane helix</keyword>
<dbReference type="PANTHER" id="PTHR45339:SF1">
    <property type="entry name" value="HYBRID SIGNAL TRANSDUCTION HISTIDINE KINASE J"/>
    <property type="match status" value="1"/>
</dbReference>
<feature type="domain" description="Histidine kinase" evidence="11">
    <location>
        <begin position="246"/>
        <end position="467"/>
    </location>
</feature>
<evidence type="ECO:0000256" key="2">
    <source>
        <dbReference type="ARBA" id="ARBA00012438"/>
    </source>
</evidence>
<accession>A0A0P1H6J4</accession>
<dbReference type="GO" id="GO:0000155">
    <property type="term" value="F:phosphorelay sensor kinase activity"/>
    <property type="evidence" value="ECO:0007669"/>
    <property type="project" value="InterPro"/>
</dbReference>
<evidence type="ECO:0000256" key="10">
    <source>
        <dbReference type="SAM" id="Phobius"/>
    </source>
</evidence>